<dbReference type="InterPro" id="IPR023214">
    <property type="entry name" value="HAD_sf"/>
</dbReference>
<dbReference type="UniPathway" id="UPA00904">
    <property type="reaction ID" value="UER00877"/>
</dbReference>
<dbReference type="Pfam" id="PF12710">
    <property type="entry name" value="HAD"/>
    <property type="match status" value="1"/>
</dbReference>
<dbReference type="EC" id="3.1.3.87" evidence="4"/>
<dbReference type="NCBIfam" id="TIGR01489">
    <property type="entry name" value="DKMTPPase-SF"/>
    <property type="match status" value="1"/>
</dbReference>
<proteinExistence type="inferred from homology"/>
<dbReference type="PANTHER" id="PTHR28181:SF2">
    <property type="entry name" value="PHOSPHORIC MONOESTER HYDROLASE"/>
    <property type="match status" value="1"/>
</dbReference>
<dbReference type="Gene3D" id="3.40.50.1000">
    <property type="entry name" value="HAD superfamily/HAD-like"/>
    <property type="match status" value="1"/>
</dbReference>
<comment type="function">
    <text evidence="4">Dephosphorylates 2-hydroxy-3-keto-5-methylthiopentenyl-1-phosphate (HK-MTPenyl-1-P) yielding 1,2-dihydroxy-3-keto-5-methylthiopentene (DHK-MTPene).</text>
</comment>
<name>A0A7S8CA27_9BACI</name>
<gene>
    <name evidence="4" type="primary">mtnX</name>
    <name evidence="5" type="ORF">G8O30_03765</name>
</gene>
<dbReference type="KEGG" id="mcui:G8O30_03765"/>
<dbReference type="InterPro" id="IPR050849">
    <property type="entry name" value="HAD-like_hydrolase_phosphatase"/>
</dbReference>
<dbReference type="EMBL" id="CP049742">
    <property type="protein sequence ID" value="QPC46137.1"/>
    <property type="molecule type" value="Genomic_DNA"/>
</dbReference>
<organism evidence="5 6">
    <name type="scientific">Mangrovibacillus cuniculi</name>
    <dbReference type="NCBI Taxonomy" id="2593652"/>
    <lineage>
        <taxon>Bacteria</taxon>
        <taxon>Bacillati</taxon>
        <taxon>Bacillota</taxon>
        <taxon>Bacilli</taxon>
        <taxon>Bacillales</taxon>
        <taxon>Bacillaceae</taxon>
        <taxon>Mangrovibacillus</taxon>
    </lineage>
</organism>
<reference evidence="5 6" key="1">
    <citation type="submission" date="2019-07" db="EMBL/GenBank/DDBJ databases">
        <title>Genome sequence of 2 isolates from Red Sea Mangroves.</title>
        <authorList>
            <person name="Sefrji F."/>
            <person name="Michoud G."/>
            <person name="Merlino G."/>
            <person name="Daffonchio D."/>
        </authorList>
    </citation>
    <scope>NUCLEOTIDE SEQUENCE [LARGE SCALE GENOMIC DNA]</scope>
    <source>
        <strain evidence="5 6">R1DC41</strain>
    </source>
</reference>
<dbReference type="InterPro" id="IPR006384">
    <property type="entry name" value="HAD_hydro_PyrdxlP_Pase-like"/>
</dbReference>
<dbReference type="InterPro" id="IPR017718">
    <property type="entry name" value="HAD-SF_hydro_IB_MtnX"/>
</dbReference>
<comment type="similarity">
    <text evidence="4">Belongs to the HAD-like hydrolase superfamily. MtnX family.</text>
</comment>
<dbReference type="Gene3D" id="3.90.1470.20">
    <property type="match status" value="1"/>
</dbReference>
<evidence type="ECO:0000256" key="1">
    <source>
        <dbReference type="ARBA" id="ARBA00022605"/>
    </source>
</evidence>
<comment type="pathway">
    <text evidence="4">Amino-acid biosynthesis; L-methionine biosynthesis via salvage pathway; L-methionine from S-methyl-5-thio-alpha-D-ribose 1-phosphate: step 4/6.</text>
</comment>
<protein>
    <recommendedName>
        <fullName evidence="4">2-hydroxy-3-keto-5-methylthiopentenyl-1-phosphate phosphatase</fullName>
        <shortName evidence="4">HK-MTPenyl-1-P phosphatase</shortName>
        <ecNumber evidence="4">3.1.3.87</ecNumber>
    </recommendedName>
</protein>
<evidence type="ECO:0000256" key="4">
    <source>
        <dbReference type="HAMAP-Rule" id="MF_01680"/>
    </source>
</evidence>
<evidence type="ECO:0000313" key="6">
    <source>
        <dbReference type="Proteomes" id="UP000593626"/>
    </source>
</evidence>
<keyword evidence="6" id="KW-1185">Reference proteome</keyword>
<evidence type="ECO:0000313" key="5">
    <source>
        <dbReference type="EMBL" id="QPC46137.1"/>
    </source>
</evidence>
<keyword evidence="1 4" id="KW-0028">Amino-acid biosynthesis</keyword>
<comment type="catalytic activity">
    <reaction evidence="4">
        <text>2-hydroxy-5-methylsulfanyl-3-oxopent-1-enyl phosphate + H2O = 1,2-dihydroxy-5-(methylsulfanyl)pent-1-en-3-one + phosphate</text>
        <dbReference type="Rhea" id="RHEA:14481"/>
        <dbReference type="ChEBI" id="CHEBI:15377"/>
        <dbReference type="ChEBI" id="CHEBI:43474"/>
        <dbReference type="ChEBI" id="CHEBI:49252"/>
        <dbReference type="ChEBI" id="CHEBI:59505"/>
        <dbReference type="EC" id="3.1.3.87"/>
    </reaction>
</comment>
<keyword evidence="2 4" id="KW-0378">Hydrolase</keyword>
<dbReference type="GO" id="GO:0043716">
    <property type="term" value="F:2-hydroxy-3-keto-5-methylthiopentenyl-1-phosphate phosphatase activity"/>
    <property type="evidence" value="ECO:0007669"/>
    <property type="project" value="UniProtKB-UniRule"/>
</dbReference>
<evidence type="ECO:0000256" key="3">
    <source>
        <dbReference type="ARBA" id="ARBA00023167"/>
    </source>
</evidence>
<dbReference type="GO" id="GO:0019509">
    <property type="term" value="P:L-methionine salvage from methylthioadenosine"/>
    <property type="evidence" value="ECO:0007669"/>
    <property type="project" value="UniProtKB-UniRule"/>
</dbReference>
<dbReference type="SUPFAM" id="SSF56784">
    <property type="entry name" value="HAD-like"/>
    <property type="match status" value="1"/>
</dbReference>
<dbReference type="PANTHER" id="PTHR28181">
    <property type="entry name" value="UPF0655 PROTEIN YCR015C"/>
    <property type="match status" value="1"/>
</dbReference>
<sequence>MGINNVQIFSDFDGTITLKDTIALIMERFAPPEWNELKDAVLSQQMPIEEGVGRMFAFLPSDSLEEIKNYAIEKSVIREGFGTFLTYCQEENIPFHVVSGGMGFFIEPILAPYLNMIDSISCNSITEKKERLHVLWPYPCEEECIGGCGCCKPAVIKQKKDAEAFTVLIGDSVTDIKAAHKVDLVFARGSLGKYCEEHKIPYLPYETFLDCLHHLKTVKEGVHS</sequence>
<evidence type="ECO:0000256" key="2">
    <source>
        <dbReference type="ARBA" id="ARBA00022801"/>
    </source>
</evidence>
<accession>A0A7S8CA27</accession>
<dbReference type="NCBIfam" id="TIGR01488">
    <property type="entry name" value="HAD-SF-IB"/>
    <property type="match status" value="1"/>
</dbReference>
<keyword evidence="3 4" id="KW-0486">Methionine biosynthesis</keyword>
<dbReference type="InterPro" id="IPR036412">
    <property type="entry name" value="HAD-like_sf"/>
</dbReference>
<dbReference type="HAMAP" id="MF_01680">
    <property type="entry name" value="Salvage_MtnX"/>
    <property type="match status" value="1"/>
</dbReference>
<dbReference type="Proteomes" id="UP000593626">
    <property type="component" value="Chromosome"/>
</dbReference>
<dbReference type="RefSeq" id="WP_239673658.1">
    <property type="nucleotide sequence ID" value="NZ_CP049742.1"/>
</dbReference>
<dbReference type="AlphaFoldDB" id="A0A7S8CA27"/>